<dbReference type="EMBL" id="CACVKT020005969">
    <property type="protein sequence ID" value="CAC5398865.1"/>
    <property type="molecule type" value="Genomic_DNA"/>
</dbReference>
<evidence type="ECO:0000313" key="1">
    <source>
        <dbReference type="EMBL" id="CAC5398865.1"/>
    </source>
</evidence>
<sequence length="180" mass="19609">MRLKQPLTTKSNSNLHEWFIIYKPGGTVSTDWRRDEGEPLAPQNQIALDGSPSRRRKTLTQNLRCLAATPLCQGKASGDNLEENPELDICNICSEVKGEVLKTAAVLGHTAHSNRPQHHAQTAIMTLEITTNLYGARPVRTHHAGAVSGSLSRRSQSNATGGTFVSSCGVKGRTMRAIWP</sequence>
<evidence type="ECO:0000313" key="2">
    <source>
        <dbReference type="Proteomes" id="UP000507470"/>
    </source>
</evidence>
<organism evidence="1 2">
    <name type="scientific">Mytilus coruscus</name>
    <name type="common">Sea mussel</name>
    <dbReference type="NCBI Taxonomy" id="42192"/>
    <lineage>
        <taxon>Eukaryota</taxon>
        <taxon>Metazoa</taxon>
        <taxon>Spiralia</taxon>
        <taxon>Lophotrochozoa</taxon>
        <taxon>Mollusca</taxon>
        <taxon>Bivalvia</taxon>
        <taxon>Autobranchia</taxon>
        <taxon>Pteriomorphia</taxon>
        <taxon>Mytilida</taxon>
        <taxon>Mytiloidea</taxon>
        <taxon>Mytilidae</taxon>
        <taxon>Mytilinae</taxon>
        <taxon>Mytilus</taxon>
    </lineage>
</organism>
<dbReference type="OrthoDB" id="10644333at2759"/>
<protein>
    <submittedName>
        <fullName evidence="1">Uncharacterized protein</fullName>
    </submittedName>
</protein>
<keyword evidence="2" id="KW-1185">Reference proteome</keyword>
<accession>A0A6J8CSM4</accession>
<dbReference type="Proteomes" id="UP000507470">
    <property type="component" value="Unassembled WGS sequence"/>
</dbReference>
<dbReference type="AlphaFoldDB" id="A0A6J8CSM4"/>
<reference evidence="1 2" key="1">
    <citation type="submission" date="2020-06" db="EMBL/GenBank/DDBJ databases">
        <authorList>
            <person name="Li R."/>
            <person name="Bekaert M."/>
        </authorList>
    </citation>
    <scope>NUCLEOTIDE SEQUENCE [LARGE SCALE GENOMIC DNA]</scope>
    <source>
        <strain evidence="2">wild</strain>
    </source>
</reference>
<gene>
    <name evidence="1" type="ORF">MCOR_33191</name>
</gene>
<proteinExistence type="predicted"/>
<name>A0A6J8CSM4_MYTCO</name>